<organism evidence="1 2">
    <name type="scientific">Morganella morganii</name>
    <name type="common">Proteus morganii</name>
    <dbReference type="NCBI Taxonomy" id="582"/>
    <lineage>
        <taxon>Bacteria</taxon>
        <taxon>Pseudomonadati</taxon>
        <taxon>Pseudomonadota</taxon>
        <taxon>Gammaproteobacteria</taxon>
        <taxon>Enterobacterales</taxon>
        <taxon>Morganellaceae</taxon>
        <taxon>Morganella</taxon>
    </lineage>
</organism>
<protein>
    <submittedName>
        <fullName evidence="1">Tail assembly protein</fullName>
    </submittedName>
</protein>
<name>A0A0D8LA30_MORMO</name>
<dbReference type="PIRSF" id="PIRSF029208">
    <property type="entry name" value="Phage_tail_GPU"/>
    <property type="match status" value="1"/>
</dbReference>
<accession>A0A0D8LA30</accession>
<dbReference type="EMBL" id="JZSH01000033">
    <property type="protein sequence ID" value="KJF78624.1"/>
    <property type="molecule type" value="Genomic_DNA"/>
</dbReference>
<evidence type="ECO:0000313" key="1">
    <source>
        <dbReference type="EMBL" id="KJF78624.1"/>
    </source>
</evidence>
<evidence type="ECO:0000313" key="2">
    <source>
        <dbReference type="Proteomes" id="UP000032582"/>
    </source>
</evidence>
<comment type="caution">
    <text evidence="1">The sequence shown here is derived from an EMBL/GenBank/DDBJ whole genome shotgun (WGS) entry which is preliminary data.</text>
</comment>
<reference evidence="1 2" key="1">
    <citation type="submission" date="2015-02" db="EMBL/GenBank/DDBJ databases">
        <title>Whole genome shotgun sequencing of cultured foodborne pathogen.</title>
        <authorList>
            <person name="Timme R."/>
            <person name="Allard M.W."/>
            <person name="Strain E."/>
            <person name="Evans P.S."/>
            <person name="Brown E."/>
        </authorList>
    </citation>
    <scope>NUCLEOTIDE SEQUENCE [LARGE SCALE GENOMIC DNA]</scope>
    <source>
        <strain evidence="1 2">GCSL-TSO-24</strain>
    </source>
</reference>
<gene>
    <name evidence="1" type="ORF">UA45_04775</name>
</gene>
<dbReference type="Proteomes" id="UP000032582">
    <property type="component" value="Unassembled WGS sequence"/>
</dbReference>
<dbReference type="PATRIC" id="fig|582.24.peg.1453"/>
<proteinExistence type="predicted"/>
<dbReference type="Pfam" id="PF06995">
    <property type="entry name" value="Phage_P2_GpU"/>
    <property type="match status" value="1"/>
</dbReference>
<dbReference type="InterPro" id="IPR009734">
    <property type="entry name" value="Myoviridae_GpU"/>
</dbReference>
<dbReference type="AlphaFoldDB" id="A0A0D8LA30"/>
<dbReference type="InterPro" id="IPR016912">
    <property type="entry name" value="Phage_P2_GpU"/>
</dbReference>
<sequence>MAMAALGLFVFERRTVPFQGMQEEKQYRFAYNNRIGKRPSWQYVGPSNDPITLSGTLYPSFTGGRLSLLTLELMAETGKAWSLIGGDGTIYGMFVIESISKSKSEFFSDHAARKIDFTLKLTRVDESLSEMFGDISQQLDVAAAELSNLGTKITDGIGGLLS</sequence>